<dbReference type="EMBL" id="PFEM01000030">
    <property type="protein sequence ID" value="PJE70020.1"/>
    <property type="molecule type" value="Genomic_DNA"/>
</dbReference>
<dbReference type="PANTHER" id="PTHR38454:SF1">
    <property type="entry name" value="INTEGRAL MEMBRANE PROTEIN"/>
    <property type="match status" value="1"/>
</dbReference>
<keyword evidence="1" id="KW-0812">Transmembrane</keyword>
<evidence type="ECO:0000313" key="3">
    <source>
        <dbReference type="Proteomes" id="UP000231579"/>
    </source>
</evidence>
<feature type="transmembrane region" description="Helical" evidence="1">
    <location>
        <begin position="388"/>
        <end position="409"/>
    </location>
</feature>
<feature type="transmembrane region" description="Helical" evidence="1">
    <location>
        <begin position="452"/>
        <end position="473"/>
    </location>
</feature>
<feature type="transmembrane region" description="Helical" evidence="1">
    <location>
        <begin position="155"/>
        <end position="173"/>
    </location>
</feature>
<name>A0A2M8L6Z5_9BACT</name>
<keyword evidence="1" id="KW-0472">Membrane</keyword>
<feature type="transmembrane region" description="Helical" evidence="1">
    <location>
        <begin position="328"/>
        <end position="345"/>
    </location>
</feature>
<evidence type="ECO:0000313" key="2">
    <source>
        <dbReference type="EMBL" id="PJE70020.1"/>
    </source>
</evidence>
<feature type="transmembrane region" description="Helical" evidence="1">
    <location>
        <begin position="12"/>
        <end position="31"/>
    </location>
</feature>
<dbReference type="AlphaFoldDB" id="A0A2M8L6Z5"/>
<protein>
    <recommendedName>
        <fullName evidence="4">Membrane protein 6-pyruvoyl-tetrahydropterin synthase-related domain-containing protein</fullName>
    </recommendedName>
</protein>
<gene>
    <name evidence="2" type="ORF">COU97_02035</name>
</gene>
<dbReference type="PANTHER" id="PTHR38454">
    <property type="entry name" value="INTEGRAL MEMBRANE PROTEIN-RELATED"/>
    <property type="match status" value="1"/>
</dbReference>
<organism evidence="2 3">
    <name type="scientific">Candidatus Shapirobacteria bacterium CG10_big_fil_rev_8_21_14_0_10_48_15</name>
    <dbReference type="NCBI Taxonomy" id="1974484"/>
    <lineage>
        <taxon>Bacteria</taxon>
        <taxon>Candidatus Shapironibacteriota</taxon>
    </lineage>
</organism>
<proteinExistence type="predicted"/>
<dbReference type="Pfam" id="PF09586">
    <property type="entry name" value="YfhO"/>
    <property type="match status" value="2"/>
</dbReference>
<feature type="transmembrane region" description="Helical" evidence="1">
    <location>
        <begin position="774"/>
        <end position="796"/>
    </location>
</feature>
<evidence type="ECO:0000256" key="1">
    <source>
        <dbReference type="SAM" id="Phobius"/>
    </source>
</evidence>
<feature type="transmembrane region" description="Helical" evidence="1">
    <location>
        <begin position="259"/>
        <end position="278"/>
    </location>
</feature>
<reference evidence="3" key="1">
    <citation type="submission" date="2017-09" db="EMBL/GenBank/DDBJ databases">
        <title>Depth-based differentiation of microbial function through sediment-hosted aquifers and enrichment of novel symbionts in the deep terrestrial subsurface.</title>
        <authorList>
            <person name="Probst A.J."/>
            <person name="Ladd B."/>
            <person name="Jarett J.K."/>
            <person name="Geller-Mcgrath D.E."/>
            <person name="Sieber C.M.K."/>
            <person name="Emerson J.B."/>
            <person name="Anantharaman K."/>
            <person name="Thomas B.C."/>
            <person name="Malmstrom R."/>
            <person name="Stieglmeier M."/>
            <person name="Klingl A."/>
            <person name="Woyke T."/>
            <person name="Ryan C.M."/>
            <person name="Banfield J.F."/>
        </authorList>
    </citation>
    <scope>NUCLEOTIDE SEQUENCE [LARGE SCALE GENOMIC DNA]</scope>
</reference>
<feature type="transmembrane region" description="Helical" evidence="1">
    <location>
        <begin position="421"/>
        <end position="440"/>
    </location>
</feature>
<evidence type="ECO:0008006" key="4">
    <source>
        <dbReference type="Google" id="ProtNLM"/>
    </source>
</evidence>
<feature type="transmembrane region" description="Helical" evidence="1">
    <location>
        <begin position="357"/>
        <end position="376"/>
    </location>
</feature>
<keyword evidence="1" id="KW-1133">Transmembrane helix</keyword>
<comment type="caution">
    <text evidence="2">The sequence shown here is derived from an EMBL/GenBank/DDBJ whole genome shotgun (WGS) entry which is preliminary data.</text>
</comment>
<feature type="transmembrane region" description="Helical" evidence="1">
    <location>
        <begin position="480"/>
        <end position="497"/>
    </location>
</feature>
<dbReference type="InterPro" id="IPR018580">
    <property type="entry name" value="Uncharacterised_YfhO"/>
</dbReference>
<feature type="transmembrane region" description="Helical" evidence="1">
    <location>
        <begin position="128"/>
        <end position="148"/>
    </location>
</feature>
<dbReference type="Proteomes" id="UP000231579">
    <property type="component" value="Unassembled WGS sequence"/>
</dbReference>
<accession>A0A2M8L6Z5</accession>
<feature type="transmembrane region" description="Helical" evidence="1">
    <location>
        <begin position="207"/>
        <end position="239"/>
    </location>
</feature>
<sequence length="801" mass="92307">MGLTRQLKKKGDLLAILAFVILTAIIFRNYFFKGQVPFPANLLVSFYSPWRHYQWEGYPNGPATKPIGFDNLRSFFPYRKFTLDQLKLGQWPLWNPYNFSGNIHLATYQAAVFYPLNLLYFVLPLIDAWSWLVILQPILAGFFMFLFLRKINLSSRAAFFGALTLAFSGWMLAWSEESLVIEHTALWLPLILYALEKLMAKVSPGRVALLVGATVAMILAGFLQLTIYVLLTVFAWIIFRVRQGKLNDLKSKLALGLSFLVSLLITSAHLWPAIEAYFNSSRRLVDVKFLFDQYLMPPWHLITFLAPDFWGNPGVFNYFQGGFYHEKVIYLGIPALLLALFALLSKRRSQELNFLKWFSLITLALGFVPLGWLLYFSHLPLVSTMMPARIFFLATFGFCALAAFGWDFYSQQNFAEQRWKSLFFASGSIFLLLWLFVFYHKFFLVPDSFATVSLRNLVLPTGFFISTASVIWLFRRQKSFAFLALTALAVLSSIYFANKFLYFSERRFIFPEVAVLTKLKAMAGVNRVWGYAGGCLERNLNAYYGLYSPDGYEALFPQRYGELLHVQETKGQLTGQPSRSDAAIKQAVEADGVLDSWYRQRLLSLLGVKYLAEAKFGEGKNEATEAERFPQEFFQLVWQDEKFRIWEYQQALPRAFLVDEYLVETQKQKIIDHLFDQEFSLAKKIILEEEPGLKIEPQATKKTVEITKYLPNQVELQTESLQPALLFLTDNDYPGWQAQIDGQRAAILRADFTFRAVAVPAGKHQIVFSYRPKAFFWGLRVSFLSLILFIGWLIFVKIKRP</sequence>